<name>A0A812BJQ1_ACAPH</name>
<gene>
    <name evidence="1" type="ORF">SPHA_18891</name>
</gene>
<dbReference type="OrthoDB" id="189770at2759"/>
<evidence type="ECO:0000313" key="1">
    <source>
        <dbReference type="EMBL" id="CAE1233242.1"/>
    </source>
</evidence>
<protein>
    <submittedName>
        <fullName evidence="1">UPF0193 protein EVG1</fullName>
    </submittedName>
</protein>
<dbReference type="PANTHER" id="PTHR28348:SF1">
    <property type="entry name" value="UPF0193 PROTEIN EVG1"/>
    <property type="match status" value="1"/>
</dbReference>
<comment type="caution">
    <text evidence="1">The sequence shown here is derived from an EMBL/GenBank/DDBJ whole genome shotgun (WGS) entry which is preliminary data.</text>
</comment>
<dbReference type="PANTHER" id="PTHR28348">
    <property type="entry name" value="UPF0193 PROTEIN EVG1"/>
    <property type="match status" value="1"/>
</dbReference>
<dbReference type="Pfam" id="PF05250">
    <property type="entry name" value="UPF0193"/>
    <property type="match status" value="1"/>
</dbReference>
<reference evidence="1" key="1">
    <citation type="submission" date="2021-01" db="EMBL/GenBank/DDBJ databases">
        <authorList>
            <person name="Li R."/>
            <person name="Bekaert M."/>
        </authorList>
    </citation>
    <scope>NUCLEOTIDE SEQUENCE</scope>
    <source>
        <strain evidence="1">Farmed</strain>
    </source>
</reference>
<accession>A0A812BJQ1</accession>
<keyword evidence="2" id="KW-1185">Reference proteome</keyword>
<dbReference type="InterPro" id="IPR007914">
    <property type="entry name" value="UPF0193"/>
</dbReference>
<evidence type="ECO:0000313" key="2">
    <source>
        <dbReference type="Proteomes" id="UP000597762"/>
    </source>
</evidence>
<organism evidence="1 2">
    <name type="scientific">Acanthosepion pharaonis</name>
    <name type="common">Pharaoh cuttlefish</name>
    <name type="synonym">Sepia pharaonis</name>
    <dbReference type="NCBI Taxonomy" id="158019"/>
    <lineage>
        <taxon>Eukaryota</taxon>
        <taxon>Metazoa</taxon>
        <taxon>Spiralia</taxon>
        <taxon>Lophotrochozoa</taxon>
        <taxon>Mollusca</taxon>
        <taxon>Cephalopoda</taxon>
        <taxon>Coleoidea</taxon>
        <taxon>Decapodiformes</taxon>
        <taxon>Sepiida</taxon>
        <taxon>Sepiina</taxon>
        <taxon>Sepiidae</taxon>
        <taxon>Acanthosepion</taxon>
    </lineage>
</organism>
<dbReference type="AlphaFoldDB" id="A0A812BJQ1"/>
<sequence>MSVTESRRPRRVARGGFWDTAKNTYSAETQQLLKEMMQESKLTSLQQRRLKETMQNGDSLPLQCAPNCGQFEKQDFNLASKQASKKVLNVSLLDGGKRTKDTIEAMGAYDQPTYRPHPGKCYYEKEKQKLANIMTYGKDMQKWQRQEPKPKPKEPEEIDRFEELQNEIEERYVFLQEMESLGRGKKYKAMIQTEISQRILEMEMIDKKRTLELEKLRAEKEKLRVQVNSPIPGDSNES</sequence>
<dbReference type="EMBL" id="CAHIKZ030000682">
    <property type="protein sequence ID" value="CAE1233242.1"/>
    <property type="molecule type" value="Genomic_DNA"/>
</dbReference>
<dbReference type="Proteomes" id="UP000597762">
    <property type="component" value="Unassembled WGS sequence"/>
</dbReference>
<proteinExistence type="predicted"/>